<gene>
    <name evidence="3" type="ORF">MINT15_14500</name>
</gene>
<feature type="transmembrane region" description="Helical" evidence="2">
    <location>
        <begin position="104"/>
        <end position="125"/>
    </location>
</feature>
<feature type="compositionally biased region" description="Low complexity" evidence="1">
    <location>
        <begin position="10"/>
        <end position="32"/>
    </location>
</feature>
<keyword evidence="2" id="KW-0812">Transmembrane</keyword>
<dbReference type="Proteomes" id="UP000030848">
    <property type="component" value="Unassembled WGS sequence"/>
</dbReference>
<name>A0A837DCC9_9PSEU</name>
<comment type="caution">
    <text evidence="3">The sequence shown here is derived from an EMBL/GenBank/DDBJ whole genome shotgun (WGS) entry which is preliminary data.</text>
</comment>
<dbReference type="OrthoDB" id="10002347at2"/>
<protein>
    <submittedName>
        <fullName evidence="3">Uncharacterized protein</fullName>
    </submittedName>
</protein>
<dbReference type="RefSeq" id="WP_015788083.1">
    <property type="nucleotide sequence ID" value="NZ_CALJZO010000112.1"/>
</dbReference>
<evidence type="ECO:0000256" key="1">
    <source>
        <dbReference type="SAM" id="MobiDB-lite"/>
    </source>
</evidence>
<accession>A0A837DCC9</accession>
<dbReference type="EMBL" id="JRZE01000003">
    <property type="protein sequence ID" value="KHF44568.1"/>
    <property type="molecule type" value="Genomic_DNA"/>
</dbReference>
<keyword evidence="2" id="KW-1133">Transmembrane helix</keyword>
<keyword evidence="2" id="KW-0472">Membrane</keyword>
<sequence>MSNDPERLLAEALRAQARYAPSSRPPRSATPAQQTPSADSGTPGHQRPSVPAVDLSGYGLLSGAGEESLTLRRAALDADERSAAVSTPPRGGHRRRTVTLPTHWVLILAASLGMAVGSVVGLLTLL</sequence>
<feature type="region of interest" description="Disordered" evidence="1">
    <location>
        <begin position="1"/>
        <end position="57"/>
    </location>
</feature>
<organism evidence="3 4">
    <name type="scientific">Saccharomonospora viridis</name>
    <dbReference type="NCBI Taxonomy" id="1852"/>
    <lineage>
        <taxon>Bacteria</taxon>
        <taxon>Bacillati</taxon>
        <taxon>Actinomycetota</taxon>
        <taxon>Actinomycetes</taxon>
        <taxon>Pseudonocardiales</taxon>
        <taxon>Pseudonocardiaceae</taxon>
        <taxon>Saccharomonospora</taxon>
    </lineage>
</organism>
<dbReference type="OMA" id="HWVLILA"/>
<dbReference type="AlphaFoldDB" id="A0A837DCC9"/>
<evidence type="ECO:0000256" key="2">
    <source>
        <dbReference type="SAM" id="Phobius"/>
    </source>
</evidence>
<reference evidence="3 4" key="1">
    <citation type="submission" date="2014-10" db="EMBL/GenBank/DDBJ databases">
        <title>Genome sequence of Micropolyspora internatus JCM3315.</title>
        <authorList>
            <person name="Shin S.-K."/>
            <person name="Yi H."/>
        </authorList>
    </citation>
    <scope>NUCLEOTIDE SEQUENCE [LARGE SCALE GENOMIC DNA]</scope>
    <source>
        <strain evidence="3 4">JCM 3315</strain>
    </source>
</reference>
<evidence type="ECO:0000313" key="4">
    <source>
        <dbReference type="Proteomes" id="UP000030848"/>
    </source>
</evidence>
<evidence type="ECO:0000313" key="3">
    <source>
        <dbReference type="EMBL" id="KHF44568.1"/>
    </source>
</evidence>
<proteinExistence type="predicted"/>